<gene>
    <name evidence="3" type="ORF">EHO51_08595</name>
</gene>
<evidence type="ECO:0000313" key="3">
    <source>
        <dbReference type="EMBL" id="AZG76782.1"/>
    </source>
</evidence>
<name>A0A3G8M6F2_9HYPH</name>
<accession>A0A3G8M6F2</accession>
<keyword evidence="2" id="KW-0732">Signal</keyword>
<keyword evidence="1" id="KW-1133">Transmembrane helix</keyword>
<dbReference type="EMBL" id="CP034086">
    <property type="protein sequence ID" value="AZG76782.1"/>
    <property type="molecule type" value="Genomic_DNA"/>
</dbReference>
<dbReference type="AlphaFoldDB" id="A0A3G8M6F2"/>
<evidence type="ECO:0000313" key="4">
    <source>
        <dbReference type="Proteomes" id="UP000273982"/>
    </source>
</evidence>
<evidence type="ECO:0000256" key="1">
    <source>
        <dbReference type="SAM" id="Phobius"/>
    </source>
</evidence>
<protein>
    <submittedName>
        <fullName evidence="3">Uncharacterized protein</fullName>
    </submittedName>
</protein>
<keyword evidence="1" id="KW-0812">Transmembrane</keyword>
<evidence type="ECO:0000256" key="2">
    <source>
        <dbReference type="SAM" id="SignalP"/>
    </source>
</evidence>
<feature type="signal peptide" evidence="2">
    <location>
        <begin position="1"/>
        <end position="26"/>
    </location>
</feature>
<dbReference type="Proteomes" id="UP000273982">
    <property type="component" value="Chromosome"/>
</dbReference>
<keyword evidence="1" id="KW-0472">Membrane</keyword>
<sequence>MKNRRSVAAAVLGALFSLASMAPLRASEGGAGPEAMSMGNMCMVMFGYDMIHITAYQPGKSRSEYCAEIPTSGPTILVFDIENPTFRDMPLELRIIRDPLTPITKGTDLEALTEVHRPATKYVKGTFNLEHDFKDNGHYIGLVTLTRPDGTQETSEFKFTVGETLWAWVPQIAGTVLIAGIVFVYWKHTHPSGKKKDAADATAS</sequence>
<feature type="transmembrane region" description="Helical" evidence="1">
    <location>
        <begin position="165"/>
        <end position="186"/>
    </location>
</feature>
<dbReference type="KEGG" id="mros:EHO51_08595"/>
<proteinExistence type="predicted"/>
<dbReference type="RefSeq" id="WP_124738538.1">
    <property type="nucleotide sequence ID" value="NZ_CP034086.1"/>
</dbReference>
<feature type="chain" id="PRO_5018171140" evidence="2">
    <location>
        <begin position="27"/>
        <end position="204"/>
    </location>
</feature>
<organism evidence="3 4">
    <name type="scientific">Methylocystis rosea</name>
    <dbReference type="NCBI Taxonomy" id="173366"/>
    <lineage>
        <taxon>Bacteria</taxon>
        <taxon>Pseudomonadati</taxon>
        <taxon>Pseudomonadota</taxon>
        <taxon>Alphaproteobacteria</taxon>
        <taxon>Hyphomicrobiales</taxon>
        <taxon>Methylocystaceae</taxon>
        <taxon>Methylocystis</taxon>
    </lineage>
</organism>
<reference evidence="3 4" key="1">
    <citation type="submission" date="2018-11" db="EMBL/GenBank/DDBJ databases">
        <title>Genome squencing of methanotrophic bacteria isolated from alkaline groundwater in Korea.</title>
        <authorList>
            <person name="Nguyen L.N."/>
        </authorList>
    </citation>
    <scope>NUCLEOTIDE SEQUENCE [LARGE SCALE GENOMIC DNA]</scope>
    <source>
        <strain evidence="3 4">GW6</strain>
    </source>
</reference>